<evidence type="ECO:0000256" key="6">
    <source>
        <dbReference type="ARBA" id="ARBA00023027"/>
    </source>
</evidence>
<dbReference type="GO" id="GO:0004359">
    <property type="term" value="F:glutaminase activity"/>
    <property type="evidence" value="ECO:0007669"/>
    <property type="project" value="InterPro"/>
</dbReference>
<sequence length="650" mass="73203">MTLIKIAAVSLNTTPLDFSGNLKSIKSSLESEEIIDSDYVLFPELAISGYGCEDAFYKESVWKRSWTSLLEILPYSKDKTILVGLPVFHSSYLYNCIAVLHAGEVICLVPKMNLANTGIHYEKRWFHSPSGFISESFIPPNHSFANQKSIPFGHFILEKNGILSAVEICEDSWNLNRPSQYYAENGIDVLFSPGASHFAMGKREIRKRIFQETSRIQRNLTVFTNLCGNESGRAIYEGGSLFCENGNVSKEGPRLFFSTYQITTYGSSLSELRSLRAKEFRNSHPNGNHKKIPIFRLTSLNKDSSTSNFILDMREKEKRKESDYKAPVTVYDDFTRAVSLGLYDYLRKSKTKGFTLSLSGGADSAICALLVNSMKELAKEESGNSIFSELGIHEENLLVTLYQKTENNSTLTEKIASLLSREIGNKHYQISIDSSVSNAVELIESQIGKKLNWETDDLALQNIQARVRSPLIWLLANTNGHLLLSTSNRSEGSVGYTTMDGDSSGSLCPIAGVSKEFLLCFLDDIQEGNNAYISPKESIGILRQTKPTAELRPLVTEQEDEKDLMPYPILQEIERLLVYVGLDEAECLERILEKDNSLSKDTVSNQIERFVRLFKVSQWKRERLPPSFHLDEYGLDPKTSLRYPILSGEF</sequence>
<dbReference type="GO" id="GO:0003952">
    <property type="term" value="F:NAD+ synthase (glutamine-hydrolyzing) activity"/>
    <property type="evidence" value="ECO:0007669"/>
    <property type="project" value="UniProtKB-UniRule"/>
</dbReference>
<dbReference type="GO" id="GO:0005737">
    <property type="term" value="C:cytoplasm"/>
    <property type="evidence" value="ECO:0007669"/>
    <property type="project" value="InterPro"/>
</dbReference>
<dbReference type="Gene3D" id="3.60.110.10">
    <property type="entry name" value="Carbon-nitrogen hydrolase"/>
    <property type="match status" value="1"/>
</dbReference>
<dbReference type="PANTHER" id="PTHR23090:SF9">
    <property type="entry name" value="GLUTAMINE-DEPENDENT NAD(+) SYNTHETASE"/>
    <property type="match status" value="1"/>
</dbReference>
<reference evidence="11" key="1">
    <citation type="journal article" date="2019" name="PLoS Negl. Trop. Dis.">
        <title>Revisiting the worldwide diversity of Leptospira species in the environment.</title>
        <authorList>
            <person name="Vincent A.T."/>
            <person name="Schiettekatte O."/>
            <person name="Bourhy P."/>
            <person name="Veyrier F.J."/>
            <person name="Picardeau M."/>
        </authorList>
    </citation>
    <scope>NUCLEOTIDE SEQUENCE [LARGE SCALE GENOMIC DNA]</scope>
    <source>
        <strain evidence="11">201400974</strain>
    </source>
</reference>
<feature type="domain" description="CN hydrolase" evidence="10">
    <location>
        <begin position="4"/>
        <end position="274"/>
    </location>
</feature>
<dbReference type="NCBIfam" id="TIGR00552">
    <property type="entry name" value="nadE"/>
    <property type="match status" value="1"/>
</dbReference>
<dbReference type="Pfam" id="PF00795">
    <property type="entry name" value="CN_hydrolase"/>
    <property type="match status" value="1"/>
</dbReference>
<dbReference type="Pfam" id="PF02540">
    <property type="entry name" value="NAD_synthase"/>
    <property type="match status" value="1"/>
</dbReference>
<comment type="similarity">
    <text evidence="9">Belongs to the NAD synthetase family.</text>
</comment>
<dbReference type="AlphaFoldDB" id="A0A4R9LUM7"/>
<comment type="function">
    <text evidence="7">Catalyzes the ATP-dependent amidation of deamido-NAD to form NAD. Uses L-glutamine as a nitrogen source.</text>
</comment>
<dbReference type="GO" id="GO:0009435">
    <property type="term" value="P:NAD+ biosynthetic process"/>
    <property type="evidence" value="ECO:0007669"/>
    <property type="project" value="UniProtKB-UniRule"/>
</dbReference>
<dbReference type="InterPro" id="IPR003010">
    <property type="entry name" value="C-N_Hydrolase"/>
</dbReference>
<dbReference type="PANTHER" id="PTHR23090">
    <property type="entry name" value="NH 3 /GLUTAMINE-DEPENDENT NAD + SYNTHETASE"/>
    <property type="match status" value="1"/>
</dbReference>
<evidence type="ECO:0000256" key="3">
    <source>
        <dbReference type="ARBA" id="ARBA00022598"/>
    </source>
</evidence>
<keyword evidence="4 7" id="KW-0547">Nucleotide-binding</keyword>
<evidence type="ECO:0000256" key="5">
    <source>
        <dbReference type="ARBA" id="ARBA00022840"/>
    </source>
</evidence>
<dbReference type="SUPFAM" id="SSF56317">
    <property type="entry name" value="Carbon-nitrogen hydrolase"/>
    <property type="match status" value="1"/>
</dbReference>
<dbReference type="InterPro" id="IPR036526">
    <property type="entry name" value="C-N_Hydrolase_sf"/>
</dbReference>
<dbReference type="PROSITE" id="PS50263">
    <property type="entry name" value="CN_HYDROLASE"/>
    <property type="match status" value="1"/>
</dbReference>
<feature type="binding site" evidence="7">
    <location>
        <position position="202"/>
    </location>
    <ligand>
        <name>L-glutamine</name>
        <dbReference type="ChEBI" id="CHEBI:58359"/>
    </ligand>
</feature>
<dbReference type="Gene3D" id="3.40.50.620">
    <property type="entry name" value="HUPs"/>
    <property type="match status" value="1"/>
</dbReference>
<keyword evidence="6 7" id="KW-0520">NAD</keyword>
<keyword evidence="5 7" id="KW-0067">ATP-binding</keyword>
<dbReference type="InterPro" id="IPR022310">
    <property type="entry name" value="NAD/GMP_synthase"/>
</dbReference>
<dbReference type="RefSeq" id="WP_135763354.1">
    <property type="nucleotide sequence ID" value="NZ_RQHV01000036.1"/>
</dbReference>
<comment type="similarity">
    <text evidence="2 7 8">In the C-terminal section; belongs to the NAD synthetase family.</text>
</comment>
<organism evidence="11 12">
    <name type="scientific">Leptospira ilyithenensis</name>
    <dbReference type="NCBI Taxonomy" id="2484901"/>
    <lineage>
        <taxon>Bacteria</taxon>
        <taxon>Pseudomonadati</taxon>
        <taxon>Spirochaetota</taxon>
        <taxon>Spirochaetia</taxon>
        <taxon>Leptospirales</taxon>
        <taxon>Leptospiraceae</taxon>
        <taxon>Leptospira</taxon>
    </lineage>
</organism>
<evidence type="ECO:0000259" key="10">
    <source>
        <dbReference type="PROSITE" id="PS50263"/>
    </source>
</evidence>
<dbReference type="SUPFAM" id="SSF52402">
    <property type="entry name" value="Adenine nucleotide alpha hydrolases-like"/>
    <property type="match status" value="1"/>
</dbReference>
<evidence type="ECO:0000313" key="12">
    <source>
        <dbReference type="Proteomes" id="UP000298264"/>
    </source>
</evidence>
<feature type="binding site" evidence="7">
    <location>
        <position position="491"/>
    </location>
    <ligand>
        <name>deamido-NAD(+)</name>
        <dbReference type="ChEBI" id="CHEBI:58437"/>
        <note>ligand shared between two neighboring subunits</note>
    </ligand>
</feature>
<evidence type="ECO:0000256" key="7">
    <source>
        <dbReference type="HAMAP-Rule" id="MF_02090"/>
    </source>
</evidence>
<evidence type="ECO:0000256" key="4">
    <source>
        <dbReference type="ARBA" id="ARBA00022741"/>
    </source>
</evidence>
<evidence type="ECO:0000256" key="8">
    <source>
        <dbReference type="PIRNR" id="PIRNR006630"/>
    </source>
</evidence>
<proteinExistence type="inferred from homology"/>
<dbReference type="CDD" id="cd00553">
    <property type="entry name" value="NAD_synthase"/>
    <property type="match status" value="1"/>
</dbReference>
<feature type="binding site" evidence="7">
    <location>
        <position position="462"/>
    </location>
    <ligand>
        <name>deamido-NAD(+)</name>
        <dbReference type="ChEBI" id="CHEBI:58437"/>
        <note>ligand shared between two neighboring subunits</note>
    </ligand>
</feature>
<keyword evidence="3 7" id="KW-0436">Ligase</keyword>
<dbReference type="Proteomes" id="UP000298264">
    <property type="component" value="Unassembled WGS sequence"/>
</dbReference>
<gene>
    <name evidence="7 11" type="primary">nadE</name>
    <name evidence="11" type="ORF">EHS11_05210</name>
</gene>
<evidence type="ECO:0000256" key="2">
    <source>
        <dbReference type="ARBA" id="ARBA00007145"/>
    </source>
</evidence>
<comment type="caution">
    <text evidence="11">The sequence shown here is derived from an EMBL/GenBank/DDBJ whole genome shotgun (WGS) entry which is preliminary data.</text>
</comment>
<keyword evidence="12" id="KW-1185">Reference proteome</keyword>
<dbReference type="CDD" id="cd07570">
    <property type="entry name" value="GAT_Gln-NAD-synth"/>
    <property type="match status" value="1"/>
</dbReference>
<feature type="active site" description="Nucleophile; for glutaminase activity" evidence="7">
    <location>
        <position position="169"/>
    </location>
</feature>
<dbReference type="GO" id="GO:0008795">
    <property type="term" value="F:NAD+ synthase activity"/>
    <property type="evidence" value="ECO:0007669"/>
    <property type="project" value="UniProtKB-UniRule"/>
</dbReference>
<protein>
    <recommendedName>
        <fullName evidence="7 8">Glutamine-dependent NAD(+) synthetase</fullName>
        <ecNumber evidence="7 8">6.3.5.1</ecNumber>
    </recommendedName>
    <alternativeName>
        <fullName evidence="7 8">NAD(+) synthase [glutamine-hydrolyzing]</fullName>
    </alternativeName>
</protein>
<feature type="binding site" evidence="7">
    <location>
        <position position="196"/>
    </location>
    <ligand>
        <name>L-glutamine</name>
        <dbReference type="ChEBI" id="CHEBI:58359"/>
    </ligand>
</feature>
<evidence type="ECO:0000256" key="9">
    <source>
        <dbReference type="RuleBase" id="RU003811"/>
    </source>
</evidence>
<dbReference type="HAMAP" id="MF_02090">
    <property type="entry name" value="NadE_glutamine_dep"/>
    <property type="match status" value="1"/>
</dbReference>
<comment type="catalytic activity">
    <reaction evidence="7 8">
        <text>deamido-NAD(+) + L-glutamine + ATP + H2O = L-glutamate + AMP + diphosphate + NAD(+) + H(+)</text>
        <dbReference type="Rhea" id="RHEA:24384"/>
        <dbReference type="ChEBI" id="CHEBI:15377"/>
        <dbReference type="ChEBI" id="CHEBI:15378"/>
        <dbReference type="ChEBI" id="CHEBI:29985"/>
        <dbReference type="ChEBI" id="CHEBI:30616"/>
        <dbReference type="ChEBI" id="CHEBI:33019"/>
        <dbReference type="ChEBI" id="CHEBI:57540"/>
        <dbReference type="ChEBI" id="CHEBI:58359"/>
        <dbReference type="ChEBI" id="CHEBI:58437"/>
        <dbReference type="ChEBI" id="CHEBI:456215"/>
        <dbReference type="EC" id="6.3.5.1"/>
    </reaction>
</comment>
<dbReference type="OrthoDB" id="9803818at2"/>
<feature type="active site" description="Proton acceptor; for glutaminase activity" evidence="7">
    <location>
        <position position="44"/>
    </location>
</feature>
<comment type="caution">
    <text evidence="7">Lacks conserved residue(s) required for the propagation of feature annotation.</text>
</comment>
<name>A0A4R9LUM7_9LEPT</name>
<dbReference type="InterPro" id="IPR014445">
    <property type="entry name" value="Gln-dep_NAD_synthase"/>
</dbReference>
<accession>A0A4R9LUM7</accession>
<comment type="pathway">
    <text evidence="1 7 8">Cofactor biosynthesis; NAD(+) biosynthesis; NAD(+) from deamido-NAD(+) (L-Gln route): step 1/1.</text>
</comment>
<dbReference type="UniPathway" id="UPA00253">
    <property type="reaction ID" value="UER00334"/>
</dbReference>
<dbReference type="EMBL" id="RQHV01000036">
    <property type="protein sequence ID" value="TGN11910.1"/>
    <property type="molecule type" value="Genomic_DNA"/>
</dbReference>
<feature type="binding site" evidence="7">
    <location>
        <position position="620"/>
    </location>
    <ligand>
        <name>deamido-NAD(+)</name>
        <dbReference type="ChEBI" id="CHEBI:58437"/>
        <note>ligand shared between two neighboring subunits</note>
    </ligand>
</feature>
<evidence type="ECO:0000313" key="11">
    <source>
        <dbReference type="EMBL" id="TGN11910.1"/>
    </source>
</evidence>
<dbReference type="PIRSF" id="PIRSF006630">
    <property type="entry name" value="NADS_GAT"/>
    <property type="match status" value="1"/>
</dbReference>
<dbReference type="InterPro" id="IPR003694">
    <property type="entry name" value="NAD_synthase"/>
</dbReference>
<feature type="binding site" evidence="7">
    <location>
        <position position="486"/>
    </location>
    <ligand>
        <name>ATP</name>
        <dbReference type="ChEBI" id="CHEBI:30616"/>
    </ligand>
</feature>
<dbReference type="GO" id="GO:0005524">
    <property type="term" value="F:ATP binding"/>
    <property type="evidence" value="ECO:0007669"/>
    <property type="project" value="UniProtKB-UniRule"/>
</dbReference>
<dbReference type="EC" id="6.3.5.1" evidence="7 8"/>
<feature type="active site" description="For glutaminase activity" evidence="7">
    <location>
        <position position="111"/>
    </location>
</feature>
<dbReference type="InterPro" id="IPR014729">
    <property type="entry name" value="Rossmann-like_a/b/a_fold"/>
</dbReference>
<evidence type="ECO:0000256" key="1">
    <source>
        <dbReference type="ARBA" id="ARBA00005188"/>
    </source>
</evidence>